<dbReference type="AlphaFoldDB" id="A0A2V5HLR4"/>
<dbReference type="InterPro" id="IPR011009">
    <property type="entry name" value="Kinase-like_dom_sf"/>
</dbReference>
<reference evidence="1 2" key="1">
    <citation type="submission" date="2018-02" db="EMBL/GenBank/DDBJ databases">
        <title>The genomes of Aspergillus section Nigri reveals drivers in fungal speciation.</title>
        <authorList>
            <consortium name="DOE Joint Genome Institute"/>
            <person name="Vesth T.C."/>
            <person name="Nybo J."/>
            <person name="Theobald S."/>
            <person name="Brandl J."/>
            <person name="Frisvad J.C."/>
            <person name="Nielsen K.F."/>
            <person name="Lyhne E.K."/>
            <person name="Kogle M.E."/>
            <person name="Kuo A."/>
            <person name="Riley R."/>
            <person name="Clum A."/>
            <person name="Nolan M."/>
            <person name="Lipzen A."/>
            <person name="Salamov A."/>
            <person name="Henrissat B."/>
            <person name="Wiebenga A."/>
            <person name="De vries R.P."/>
            <person name="Grigoriev I.V."/>
            <person name="Mortensen U.H."/>
            <person name="Andersen M.R."/>
            <person name="Baker S.E."/>
        </authorList>
    </citation>
    <scope>NUCLEOTIDE SEQUENCE [LARGE SCALE GENOMIC DNA]</scope>
    <source>
        <strain evidence="1 2">CBS 114.80</strain>
    </source>
</reference>
<dbReference type="EMBL" id="KZ825647">
    <property type="protein sequence ID" value="PYI25428.1"/>
    <property type="molecule type" value="Genomic_DNA"/>
</dbReference>
<name>A0A2V5HLR4_9EURO</name>
<evidence type="ECO:0008006" key="3">
    <source>
        <dbReference type="Google" id="ProtNLM"/>
    </source>
</evidence>
<accession>A0A2V5HLR4</accession>
<dbReference type="Proteomes" id="UP000248817">
    <property type="component" value="Unassembled WGS sequence"/>
</dbReference>
<organism evidence="1 2">
    <name type="scientific">Aspergillus indologenus CBS 114.80</name>
    <dbReference type="NCBI Taxonomy" id="1450541"/>
    <lineage>
        <taxon>Eukaryota</taxon>
        <taxon>Fungi</taxon>
        <taxon>Dikarya</taxon>
        <taxon>Ascomycota</taxon>
        <taxon>Pezizomycotina</taxon>
        <taxon>Eurotiomycetes</taxon>
        <taxon>Eurotiomycetidae</taxon>
        <taxon>Eurotiales</taxon>
        <taxon>Aspergillaceae</taxon>
        <taxon>Aspergillus</taxon>
        <taxon>Aspergillus subgen. Circumdati</taxon>
    </lineage>
</organism>
<gene>
    <name evidence="1" type="ORF">BP00DRAFT_490914</name>
</gene>
<dbReference type="SUPFAM" id="SSF56112">
    <property type="entry name" value="Protein kinase-like (PK-like)"/>
    <property type="match status" value="1"/>
</dbReference>
<proteinExistence type="predicted"/>
<protein>
    <recommendedName>
        <fullName evidence="3">Protein kinase domain-containing protein</fullName>
    </recommendedName>
</protein>
<evidence type="ECO:0000313" key="1">
    <source>
        <dbReference type="EMBL" id="PYI25428.1"/>
    </source>
</evidence>
<sequence length="313" mass="35818">MSAAHLELKSYSENQDFLAEGKTEPSSRSQILIYYVKDHRWWIKVTLFGTIANILDNHQIQQASKRQRRILYQGLFREINYESLPLLRDTVTEIILEGDTVATRKNVEFELDGTSSTMEVLNKSLGYRVREDPLRKINNKELIRDTEIACGVFRVYYNKVRYILKIELENLEYFAGVPNIVQAAGVAVSTNPYVTLSGSDRPLVVTRILLKAYSGGSLRQVLLENRVAEYAWRKWPAKKTHMDIKPLNIVIDSEGNAVLLSEIGLYARDDLFAKALKQVADCLIKENCQTRMSLTRAISRLKGADNQKWCTIL</sequence>
<evidence type="ECO:0000313" key="2">
    <source>
        <dbReference type="Proteomes" id="UP000248817"/>
    </source>
</evidence>
<keyword evidence="2" id="KW-1185">Reference proteome</keyword>